<dbReference type="InterPro" id="IPR001765">
    <property type="entry name" value="Carbonic_anhydrase"/>
</dbReference>
<dbReference type="KEGG" id="cpoy:GP475_10525"/>
<reference evidence="9 10" key="1">
    <citation type="submission" date="2019-12" db="EMBL/GenBank/DDBJ databases">
        <title>Corynebacterium sp. nov., isolated from feces of the Anser Albifrons in China.</title>
        <authorList>
            <person name="Liu Q."/>
        </authorList>
    </citation>
    <scope>NUCLEOTIDE SEQUENCE [LARGE SCALE GENOMIC DNA]</scope>
    <source>
        <strain evidence="9 10">4H37-19</strain>
    </source>
</reference>
<dbReference type="GO" id="GO:0015976">
    <property type="term" value="P:carbon utilization"/>
    <property type="evidence" value="ECO:0007669"/>
    <property type="project" value="InterPro"/>
</dbReference>
<dbReference type="CDD" id="cd03378">
    <property type="entry name" value="beta_CA_cladeC"/>
    <property type="match status" value="1"/>
</dbReference>
<comment type="function">
    <text evidence="5">Catalyzes the reversible hydration of carbon dioxide to form bicarbonate.</text>
</comment>
<dbReference type="Gene3D" id="3.40.1050.10">
    <property type="entry name" value="Carbonic anhydrase"/>
    <property type="match status" value="1"/>
</dbReference>
<proteinExistence type="inferred from homology"/>
<dbReference type="InterPro" id="IPR015892">
    <property type="entry name" value="Carbonic_anhydrase_CS"/>
</dbReference>
<evidence type="ECO:0000313" key="9">
    <source>
        <dbReference type="EMBL" id="QNQ91013.1"/>
    </source>
</evidence>
<evidence type="ECO:0000256" key="5">
    <source>
        <dbReference type="ARBA" id="ARBA00024993"/>
    </source>
</evidence>
<comment type="catalytic activity">
    <reaction evidence="6 8">
        <text>hydrogencarbonate + H(+) = CO2 + H2O</text>
        <dbReference type="Rhea" id="RHEA:10748"/>
        <dbReference type="ChEBI" id="CHEBI:15377"/>
        <dbReference type="ChEBI" id="CHEBI:15378"/>
        <dbReference type="ChEBI" id="CHEBI:16526"/>
        <dbReference type="ChEBI" id="CHEBI:17544"/>
        <dbReference type="EC" id="4.2.1.1"/>
    </reaction>
</comment>
<gene>
    <name evidence="9" type="ORF">GP475_10525</name>
</gene>
<dbReference type="AlphaFoldDB" id="A0A7H0SR38"/>
<evidence type="ECO:0000256" key="6">
    <source>
        <dbReference type="ARBA" id="ARBA00048348"/>
    </source>
</evidence>
<keyword evidence="4 8" id="KW-0456">Lyase</keyword>
<evidence type="ECO:0000313" key="10">
    <source>
        <dbReference type="Proteomes" id="UP000516320"/>
    </source>
</evidence>
<dbReference type="Proteomes" id="UP000516320">
    <property type="component" value="Chromosome"/>
</dbReference>
<keyword evidence="3 7" id="KW-0862">Zinc</keyword>
<comment type="function">
    <text evidence="8">Reversible hydration of carbon dioxide.</text>
</comment>
<feature type="binding site" evidence="7">
    <location>
        <position position="111"/>
    </location>
    <ligand>
        <name>Zn(2+)</name>
        <dbReference type="ChEBI" id="CHEBI:29105"/>
    </ligand>
</feature>
<dbReference type="PANTHER" id="PTHR11002:SF79">
    <property type="entry name" value="CARBONIC ANHYDRASE 2"/>
    <property type="match status" value="1"/>
</dbReference>
<protein>
    <recommendedName>
        <fullName evidence="2 8">Carbonic anhydrase</fullName>
        <ecNumber evidence="2 8">4.2.1.1</ecNumber>
    </recommendedName>
    <alternativeName>
        <fullName evidence="8">Carbonate dehydratase</fullName>
    </alternativeName>
</protein>
<accession>A0A7H0SR38</accession>
<dbReference type="Pfam" id="PF00484">
    <property type="entry name" value="Pro_CA"/>
    <property type="match status" value="1"/>
</dbReference>
<comment type="cofactor">
    <cofactor evidence="7">
        <name>Zn(2+)</name>
        <dbReference type="ChEBI" id="CHEBI:29105"/>
    </cofactor>
    <text evidence="7">Binds 1 zinc ion per subunit.</text>
</comment>
<dbReference type="PANTHER" id="PTHR11002">
    <property type="entry name" value="CARBONIC ANHYDRASE"/>
    <property type="match status" value="1"/>
</dbReference>
<evidence type="ECO:0000256" key="8">
    <source>
        <dbReference type="RuleBase" id="RU003956"/>
    </source>
</evidence>
<evidence type="ECO:0000256" key="4">
    <source>
        <dbReference type="ARBA" id="ARBA00023239"/>
    </source>
</evidence>
<keyword evidence="7" id="KW-0479">Metal-binding</keyword>
<organism evidence="9 10">
    <name type="scientific">Corynebacterium poyangense</name>
    <dbReference type="NCBI Taxonomy" id="2684405"/>
    <lineage>
        <taxon>Bacteria</taxon>
        <taxon>Bacillati</taxon>
        <taxon>Actinomycetota</taxon>
        <taxon>Actinomycetes</taxon>
        <taxon>Mycobacteriales</taxon>
        <taxon>Corynebacteriaceae</taxon>
        <taxon>Corynebacterium</taxon>
    </lineage>
</organism>
<evidence type="ECO:0000256" key="7">
    <source>
        <dbReference type="PIRSR" id="PIRSR601765-1"/>
    </source>
</evidence>
<evidence type="ECO:0000256" key="2">
    <source>
        <dbReference type="ARBA" id="ARBA00012925"/>
    </source>
</evidence>
<dbReference type="SUPFAM" id="SSF53056">
    <property type="entry name" value="beta-carbonic anhydrase, cab"/>
    <property type="match status" value="1"/>
</dbReference>
<evidence type="ECO:0000256" key="1">
    <source>
        <dbReference type="ARBA" id="ARBA00006217"/>
    </source>
</evidence>
<dbReference type="EC" id="4.2.1.1" evidence="2 8"/>
<feature type="binding site" evidence="7">
    <location>
        <position position="57"/>
    </location>
    <ligand>
        <name>Zn(2+)</name>
        <dbReference type="ChEBI" id="CHEBI:29105"/>
    </ligand>
</feature>
<dbReference type="PROSITE" id="PS00705">
    <property type="entry name" value="PROK_CO2_ANHYDRASE_2"/>
    <property type="match status" value="1"/>
</dbReference>
<dbReference type="SMART" id="SM00947">
    <property type="entry name" value="Pro_CA"/>
    <property type="match status" value="1"/>
</dbReference>
<dbReference type="GO" id="GO:0004089">
    <property type="term" value="F:carbonate dehydratase activity"/>
    <property type="evidence" value="ECO:0007669"/>
    <property type="project" value="UniProtKB-UniRule"/>
</dbReference>
<dbReference type="RefSeq" id="WP_187974323.1">
    <property type="nucleotide sequence ID" value="NZ_CP046884.1"/>
</dbReference>
<dbReference type="InterPro" id="IPR036874">
    <property type="entry name" value="Carbonic_anhydrase_sf"/>
</dbReference>
<sequence>MPLQEHLTDPQAIWDELKAGNERFAAQQSKHPNDTVERRTILSEGQNPRAVVLACSDSRVPVELLFDVGLGDVFVIRTAGEIVGLSVLASLEYAVESLGCPLVIVMGHEFCGAVGAAMNAVNNGEVPGGFTRVLIERVSPSVMAANGEGKHSAEDVERIHVAQTVAQLFTLYPALKERLAQGTLGVIGARYRISDNKVETVVAHGVE</sequence>
<keyword evidence="10" id="KW-1185">Reference proteome</keyword>
<comment type="similarity">
    <text evidence="1 8">Belongs to the beta-class carbonic anhydrase family.</text>
</comment>
<dbReference type="GO" id="GO:0008270">
    <property type="term" value="F:zinc ion binding"/>
    <property type="evidence" value="ECO:0007669"/>
    <property type="project" value="UniProtKB-UniRule"/>
</dbReference>
<feature type="binding site" evidence="7">
    <location>
        <position position="55"/>
    </location>
    <ligand>
        <name>Zn(2+)</name>
        <dbReference type="ChEBI" id="CHEBI:29105"/>
    </ligand>
</feature>
<dbReference type="EMBL" id="CP046884">
    <property type="protein sequence ID" value="QNQ91013.1"/>
    <property type="molecule type" value="Genomic_DNA"/>
</dbReference>
<evidence type="ECO:0000256" key="3">
    <source>
        <dbReference type="ARBA" id="ARBA00022833"/>
    </source>
</evidence>
<name>A0A7H0SR38_9CORY</name>
<feature type="binding site" evidence="7">
    <location>
        <position position="108"/>
    </location>
    <ligand>
        <name>Zn(2+)</name>
        <dbReference type="ChEBI" id="CHEBI:29105"/>
    </ligand>
</feature>